<organism evidence="16 17">
    <name type="scientific">Tsuneonella dongtanensis</name>
    <dbReference type="NCBI Taxonomy" id="692370"/>
    <lineage>
        <taxon>Bacteria</taxon>
        <taxon>Pseudomonadati</taxon>
        <taxon>Pseudomonadota</taxon>
        <taxon>Alphaproteobacteria</taxon>
        <taxon>Sphingomonadales</taxon>
        <taxon>Erythrobacteraceae</taxon>
        <taxon>Tsuneonella</taxon>
    </lineage>
</organism>
<feature type="domain" description="FAD/NAD(P)-binding" evidence="15">
    <location>
        <begin position="8"/>
        <end position="330"/>
    </location>
</feature>
<gene>
    <name evidence="16" type="primary">lpd3</name>
    <name evidence="16" type="ORF">A6F68_01312</name>
</gene>
<dbReference type="PRINTS" id="PR00368">
    <property type="entry name" value="FADPNR"/>
</dbReference>
<dbReference type="FunFam" id="3.50.50.60:FF:000025">
    <property type="entry name" value="Dihydrolipoyl dehydrogenase"/>
    <property type="match status" value="1"/>
</dbReference>
<dbReference type="GO" id="GO:0004148">
    <property type="term" value="F:dihydrolipoyl dehydrogenase (NADH) activity"/>
    <property type="evidence" value="ECO:0007669"/>
    <property type="project" value="UniProtKB-EC"/>
</dbReference>
<dbReference type="Pfam" id="PF07992">
    <property type="entry name" value="Pyr_redox_2"/>
    <property type="match status" value="1"/>
</dbReference>
<feature type="binding site" evidence="11">
    <location>
        <position position="55"/>
    </location>
    <ligand>
        <name>FAD</name>
        <dbReference type="ChEBI" id="CHEBI:57692"/>
    </ligand>
</feature>
<dbReference type="PANTHER" id="PTHR22912">
    <property type="entry name" value="DISULFIDE OXIDOREDUCTASE"/>
    <property type="match status" value="1"/>
</dbReference>
<keyword evidence="5 13" id="KW-0560">Oxidoreductase</keyword>
<accession>A0A1B2ACE3</accession>
<evidence type="ECO:0000256" key="7">
    <source>
        <dbReference type="ARBA" id="ARBA00023157"/>
    </source>
</evidence>
<reference evidence="16 17" key="1">
    <citation type="submission" date="2016-07" db="EMBL/GenBank/DDBJ databases">
        <title>Complete genome sequence of Altererythrobacter dongtanensis KCTC 22672, a type strain with esterase isolated from tidal flat.</title>
        <authorList>
            <person name="Cheng H."/>
            <person name="Wu Y.-H."/>
            <person name="Zhou P."/>
            <person name="Huo Y.-Y."/>
            <person name="Wang C.-S."/>
            <person name="Xu X.-W."/>
        </authorList>
    </citation>
    <scope>NUCLEOTIDE SEQUENCE [LARGE SCALE GENOMIC DNA]</scope>
    <source>
        <strain evidence="16 17">KCTC 22672</strain>
    </source>
</reference>
<dbReference type="PRINTS" id="PR00411">
    <property type="entry name" value="PNDRDTASEI"/>
</dbReference>
<dbReference type="SUPFAM" id="SSF51905">
    <property type="entry name" value="FAD/NAD(P)-binding domain"/>
    <property type="match status" value="1"/>
</dbReference>
<dbReference type="GO" id="GO:0045333">
    <property type="term" value="P:cellular respiration"/>
    <property type="evidence" value="ECO:0007669"/>
    <property type="project" value="UniProtKB-ARBA"/>
</dbReference>
<keyword evidence="6 11" id="KW-0520">NAD</keyword>
<keyword evidence="4 11" id="KW-0274">FAD</keyword>
<evidence type="ECO:0000256" key="5">
    <source>
        <dbReference type="ARBA" id="ARBA00023002"/>
    </source>
</evidence>
<dbReference type="InterPro" id="IPR036188">
    <property type="entry name" value="FAD/NAD-bd_sf"/>
</dbReference>
<dbReference type="EC" id="1.8.1.4" evidence="2 13"/>
<sequence>MADQTYDYDVLIIGAGPGGYVAAIRAAQLGLKTACVESRETLGGTCLNVGCIPSKAMLHASEYFDAAANGSMAKMGVLVEPKLDLEAMHAQRLDAVKQLTGGIAFLFKKNKVDWKKGHATFVDAHTVDVGGEKITTKNVIIATGSSVTPLPGVEVDNDKQVVVDSTGALELKAVPKKMVVIGGGVIGLELGSVWRRLGAEVVVVEFLDQLLPGMDMDIRKEAAKIFKKQGMTLMLSTKVTGCTVKGKTATLTIEPAAGGEASTIEADCVLVSIGRRPNTEGLGLDKIGLETNKRGQIETDHDFRTKVDGVWAIGDVIPGPMLAHKAEDEGIACAENVAGQTGIVNHAVIPGVVYTWPEFAGVGLTEDEAKERGAVKVGKFPMLANSRAKTNHEPDGFVKVIADAETDRVLGVWCIASVAGTMIAQAAQAMEFGATSEDIAYTCHAHPTHSEAIKEAAMAVTGKPIHI</sequence>
<evidence type="ECO:0000256" key="3">
    <source>
        <dbReference type="ARBA" id="ARBA00022630"/>
    </source>
</evidence>
<dbReference type="PROSITE" id="PS00076">
    <property type="entry name" value="PYRIDINE_REDOX_1"/>
    <property type="match status" value="1"/>
</dbReference>
<dbReference type="Proteomes" id="UP000092932">
    <property type="component" value="Chromosome"/>
</dbReference>
<keyword evidence="3 13" id="KW-0285">Flavoprotein</keyword>
<name>A0A1B2ACE3_9SPHN</name>
<feature type="binding site" evidence="11">
    <location>
        <position position="315"/>
    </location>
    <ligand>
        <name>FAD</name>
        <dbReference type="ChEBI" id="CHEBI:57692"/>
    </ligand>
</feature>
<dbReference type="Pfam" id="PF02852">
    <property type="entry name" value="Pyr_redox_dim"/>
    <property type="match status" value="1"/>
</dbReference>
<dbReference type="EMBL" id="CP016591">
    <property type="protein sequence ID" value="ANY19829.1"/>
    <property type="molecule type" value="Genomic_DNA"/>
</dbReference>
<dbReference type="FunFam" id="3.30.390.30:FF:000001">
    <property type="entry name" value="Dihydrolipoyl dehydrogenase"/>
    <property type="match status" value="1"/>
</dbReference>
<feature type="binding site" evidence="11">
    <location>
        <begin position="143"/>
        <end position="145"/>
    </location>
    <ligand>
        <name>FAD</name>
        <dbReference type="ChEBI" id="CHEBI:57692"/>
    </ligand>
</feature>
<dbReference type="NCBIfam" id="TIGR01350">
    <property type="entry name" value="lipoamide_DH"/>
    <property type="match status" value="1"/>
</dbReference>
<dbReference type="STRING" id="692370.A6F68_01312"/>
<keyword evidence="11" id="KW-0547">Nucleotide-binding</keyword>
<evidence type="ECO:0000313" key="17">
    <source>
        <dbReference type="Proteomes" id="UP000092932"/>
    </source>
</evidence>
<dbReference type="InterPro" id="IPR001100">
    <property type="entry name" value="Pyr_nuc-diS_OxRdtase"/>
</dbReference>
<dbReference type="PIRSF" id="PIRSF000350">
    <property type="entry name" value="Mercury_reductase_MerA"/>
    <property type="match status" value="1"/>
</dbReference>
<dbReference type="PANTHER" id="PTHR22912:SF151">
    <property type="entry name" value="DIHYDROLIPOYL DEHYDROGENASE, MITOCHONDRIAL"/>
    <property type="match status" value="1"/>
</dbReference>
<keyword evidence="17" id="KW-1185">Reference proteome</keyword>
<dbReference type="InterPro" id="IPR050151">
    <property type="entry name" value="Class-I_Pyr_Nuc-Dis_Oxidored"/>
</dbReference>
<dbReference type="PATRIC" id="fig|692370.5.peg.1326"/>
<dbReference type="GO" id="GO:0050660">
    <property type="term" value="F:flavin adenine dinucleotide binding"/>
    <property type="evidence" value="ECO:0007669"/>
    <property type="project" value="InterPro"/>
</dbReference>
<evidence type="ECO:0000256" key="6">
    <source>
        <dbReference type="ARBA" id="ARBA00023027"/>
    </source>
</evidence>
<proteinExistence type="inferred from homology"/>
<evidence type="ECO:0000256" key="10">
    <source>
        <dbReference type="PIRSR" id="PIRSR000350-2"/>
    </source>
</evidence>
<evidence type="ECO:0000313" key="16">
    <source>
        <dbReference type="EMBL" id="ANY19829.1"/>
    </source>
</evidence>
<keyword evidence="7" id="KW-1015">Disulfide bond</keyword>
<evidence type="ECO:0000256" key="4">
    <source>
        <dbReference type="ARBA" id="ARBA00022827"/>
    </source>
</evidence>
<feature type="domain" description="Pyridine nucleotide-disulphide oxidoreductase dimerisation" evidence="14">
    <location>
        <begin position="349"/>
        <end position="457"/>
    </location>
</feature>
<comment type="miscellaneous">
    <text evidence="13">The active site is a redox-active disulfide bond.</text>
</comment>
<dbReference type="InterPro" id="IPR016156">
    <property type="entry name" value="FAD/NAD-linked_Rdtase_dimer_sf"/>
</dbReference>
<feature type="binding site" evidence="11">
    <location>
        <position position="274"/>
    </location>
    <ligand>
        <name>NAD(+)</name>
        <dbReference type="ChEBI" id="CHEBI:57540"/>
    </ligand>
</feature>
<dbReference type="KEGG" id="ado:A6F68_01312"/>
<evidence type="ECO:0000256" key="1">
    <source>
        <dbReference type="ARBA" id="ARBA00007532"/>
    </source>
</evidence>
<dbReference type="OrthoDB" id="4763248at2"/>
<comment type="similarity">
    <text evidence="1 13">Belongs to the class-I pyridine nucleotide-disulfide oxidoreductase family.</text>
</comment>
<feature type="binding site" evidence="11">
    <location>
        <begin position="321"/>
        <end position="324"/>
    </location>
    <ligand>
        <name>FAD</name>
        <dbReference type="ChEBI" id="CHEBI:57692"/>
    </ligand>
</feature>
<dbReference type="InterPro" id="IPR004099">
    <property type="entry name" value="Pyr_nucl-diS_OxRdtase_dimer"/>
</dbReference>
<feature type="active site" description="Proton acceptor" evidence="10">
    <location>
        <position position="446"/>
    </location>
</feature>
<dbReference type="RefSeq" id="WP_067677534.1">
    <property type="nucleotide sequence ID" value="NZ_CP016591.1"/>
</dbReference>
<comment type="catalytic activity">
    <reaction evidence="9 13">
        <text>N(6)-[(R)-dihydrolipoyl]-L-lysyl-[protein] + NAD(+) = N(6)-[(R)-lipoyl]-L-lysyl-[protein] + NADH + H(+)</text>
        <dbReference type="Rhea" id="RHEA:15045"/>
        <dbReference type="Rhea" id="RHEA-COMP:10474"/>
        <dbReference type="Rhea" id="RHEA-COMP:10475"/>
        <dbReference type="ChEBI" id="CHEBI:15378"/>
        <dbReference type="ChEBI" id="CHEBI:57540"/>
        <dbReference type="ChEBI" id="CHEBI:57945"/>
        <dbReference type="ChEBI" id="CHEBI:83099"/>
        <dbReference type="ChEBI" id="CHEBI:83100"/>
        <dbReference type="EC" id="1.8.1.4"/>
    </reaction>
</comment>
<evidence type="ECO:0000259" key="15">
    <source>
        <dbReference type="Pfam" id="PF07992"/>
    </source>
</evidence>
<evidence type="ECO:0000256" key="12">
    <source>
        <dbReference type="PIRSR" id="PIRSR000350-4"/>
    </source>
</evidence>
<evidence type="ECO:0000259" key="14">
    <source>
        <dbReference type="Pfam" id="PF02852"/>
    </source>
</evidence>
<evidence type="ECO:0000256" key="2">
    <source>
        <dbReference type="ARBA" id="ARBA00012608"/>
    </source>
</evidence>
<comment type="cofactor">
    <cofactor evidence="11 13">
        <name>FAD</name>
        <dbReference type="ChEBI" id="CHEBI:57692"/>
    </cofactor>
    <text evidence="11 13">Binds 1 FAD per subunit.</text>
</comment>
<dbReference type="Gene3D" id="3.50.50.60">
    <property type="entry name" value="FAD/NAD(P)-binding domain"/>
    <property type="match status" value="2"/>
</dbReference>
<evidence type="ECO:0000256" key="9">
    <source>
        <dbReference type="ARBA" id="ARBA00049187"/>
    </source>
</evidence>
<dbReference type="SUPFAM" id="SSF55424">
    <property type="entry name" value="FAD/NAD-linked reductases, dimerisation (C-terminal) domain"/>
    <property type="match status" value="1"/>
</dbReference>
<evidence type="ECO:0000256" key="8">
    <source>
        <dbReference type="ARBA" id="ARBA00023284"/>
    </source>
</evidence>
<feature type="binding site" evidence="11">
    <location>
        <position position="205"/>
    </location>
    <ligand>
        <name>NAD(+)</name>
        <dbReference type="ChEBI" id="CHEBI:57540"/>
    </ligand>
</feature>
<dbReference type="GO" id="GO:0005737">
    <property type="term" value="C:cytoplasm"/>
    <property type="evidence" value="ECO:0007669"/>
    <property type="project" value="UniProtKB-ARBA"/>
</dbReference>
<evidence type="ECO:0000256" key="13">
    <source>
        <dbReference type="RuleBase" id="RU003692"/>
    </source>
</evidence>
<dbReference type="AlphaFoldDB" id="A0A1B2ACE3"/>
<dbReference type="GO" id="GO:1990234">
    <property type="term" value="C:transferase complex"/>
    <property type="evidence" value="ECO:0007669"/>
    <property type="project" value="UniProtKB-ARBA"/>
</dbReference>
<evidence type="ECO:0000256" key="11">
    <source>
        <dbReference type="PIRSR" id="PIRSR000350-3"/>
    </source>
</evidence>
<dbReference type="InterPro" id="IPR023753">
    <property type="entry name" value="FAD/NAD-binding_dom"/>
</dbReference>
<keyword evidence="8 13" id="KW-0676">Redox-active center</keyword>
<protein>
    <recommendedName>
        <fullName evidence="2 13">Dihydrolipoyl dehydrogenase</fullName>
        <ecNumber evidence="2 13">1.8.1.4</ecNumber>
    </recommendedName>
</protein>
<feature type="disulfide bond" description="Redox-active" evidence="12">
    <location>
        <begin position="46"/>
        <end position="51"/>
    </location>
</feature>
<dbReference type="GO" id="GO:0006103">
    <property type="term" value="P:2-oxoglutarate metabolic process"/>
    <property type="evidence" value="ECO:0007669"/>
    <property type="project" value="TreeGrafter"/>
</dbReference>
<dbReference type="InterPro" id="IPR006258">
    <property type="entry name" value="Lipoamide_DH"/>
</dbReference>
<dbReference type="Gene3D" id="3.30.390.30">
    <property type="match status" value="1"/>
</dbReference>
<dbReference type="InterPro" id="IPR012999">
    <property type="entry name" value="Pyr_OxRdtase_I_AS"/>
</dbReference>
<feature type="binding site" evidence="11">
    <location>
        <begin position="182"/>
        <end position="189"/>
    </location>
    <ligand>
        <name>NAD(+)</name>
        <dbReference type="ChEBI" id="CHEBI:57540"/>
    </ligand>
</feature>